<evidence type="ECO:0000259" key="11">
    <source>
        <dbReference type="Pfam" id="PF01467"/>
    </source>
</evidence>
<proteinExistence type="inferred from homology"/>
<dbReference type="OrthoDB" id="5295945at2"/>
<dbReference type="RefSeq" id="WP_109246317.1">
    <property type="nucleotide sequence ID" value="NZ_BFFO01000010.1"/>
</dbReference>
<name>A0A2R5HH16_9LACT</name>
<reference evidence="12 13" key="1">
    <citation type="journal article" date="2018" name="Genome Announc.">
        <title>Draft Genome Sequence of Lactococcus sp. Strain NtB2 (JCM 32569), Isolated from the Gut of the Higher Termite Nasutitermes takasagoensis.</title>
        <authorList>
            <person name="Noda S."/>
            <person name="Aihara C."/>
            <person name="Yuki M."/>
            <person name="Ohkuma M."/>
        </authorList>
    </citation>
    <scope>NUCLEOTIDE SEQUENCE [LARGE SCALE GENOMIC DNA]</scope>
    <source>
        <strain evidence="12 13">NtB2</strain>
    </source>
</reference>
<accession>A0A2R5HH16</accession>
<comment type="caution">
    <text evidence="12">The sequence shown here is derived from an EMBL/GenBank/DDBJ whole genome shotgun (WGS) entry which is preliminary data.</text>
</comment>
<evidence type="ECO:0000313" key="13">
    <source>
        <dbReference type="Proteomes" id="UP000245021"/>
    </source>
</evidence>
<keyword evidence="6 10" id="KW-0547">Nucleotide-binding</keyword>
<dbReference type="SUPFAM" id="SSF52374">
    <property type="entry name" value="Nucleotidylyl transferase"/>
    <property type="match status" value="1"/>
</dbReference>
<dbReference type="Gene3D" id="3.40.50.620">
    <property type="entry name" value="HUPs"/>
    <property type="match status" value="1"/>
</dbReference>
<evidence type="ECO:0000256" key="8">
    <source>
        <dbReference type="ARBA" id="ARBA00023027"/>
    </source>
</evidence>
<evidence type="ECO:0000256" key="9">
    <source>
        <dbReference type="ARBA" id="ARBA00048721"/>
    </source>
</evidence>
<keyword evidence="4 10" id="KW-0808">Transferase</keyword>
<dbReference type="UniPathway" id="UPA00253">
    <property type="reaction ID" value="UER00332"/>
</dbReference>
<dbReference type="PANTHER" id="PTHR39321">
    <property type="entry name" value="NICOTINATE-NUCLEOTIDE ADENYLYLTRANSFERASE-RELATED"/>
    <property type="match status" value="1"/>
</dbReference>
<dbReference type="EC" id="2.7.7.18" evidence="10"/>
<feature type="domain" description="Cytidyltransferase-like" evidence="11">
    <location>
        <begin position="7"/>
        <end position="162"/>
    </location>
</feature>
<dbReference type="HAMAP" id="MF_00244">
    <property type="entry name" value="NaMN_adenylyltr"/>
    <property type="match status" value="1"/>
</dbReference>
<evidence type="ECO:0000256" key="1">
    <source>
        <dbReference type="ARBA" id="ARBA00002324"/>
    </source>
</evidence>
<dbReference type="Pfam" id="PF01467">
    <property type="entry name" value="CTP_transf_like"/>
    <property type="match status" value="1"/>
</dbReference>
<dbReference type="InterPro" id="IPR005248">
    <property type="entry name" value="NadD/NMNAT"/>
</dbReference>
<protein>
    <recommendedName>
        <fullName evidence="10">Probable nicotinate-nucleotide adenylyltransferase</fullName>
        <ecNumber evidence="10">2.7.7.18</ecNumber>
    </recommendedName>
    <alternativeName>
        <fullName evidence="10">Deamido-NAD(+) diphosphorylase</fullName>
    </alternativeName>
    <alternativeName>
        <fullName evidence="10">Deamido-NAD(+) pyrophosphorylase</fullName>
    </alternativeName>
    <alternativeName>
        <fullName evidence="10">Nicotinate mononucleotide adenylyltransferase</fullName>
        <shortName evidence="10">NaMN adenylyltransferase</shortName>
    </alternativeName>
</protein>
<dbReference type="NCBIfam" id="NF000841">
    <property type="entry name" value="PRK00071.1-4"/>
    <property type="match status" value="1"/>
</dbReference>
<evidence type="ECO:0000256" key="5">
    <source>
        <dbReference type="ARBA" id="ARBA00022695"/>
    </source>
</evidence>
<evidence type="ECO:0000256" key="3">
    <source>
        <dbReference type="ARBA" id="ARBA00022642"/>
    </source>
</evidence>
<dbReference type="GO" id="GO:0005524">
    <property type="term" value="F:ATP binding"/>
    <property type="evidence" value="ECO:0007669"/>
    <property type="project" value="UniProtKB-KW"/>
</dbReference>
<evidence type="ECO:0000256" key="4">
    <source>
        <dbReference type="ARBA" id="ARBA00022679"/>
    </source>
</evidence>
<dbReference type="NCBIfam" id="TIGR00482">
    <property type="entry name" value="nicotinate (nicotinamide) nucleotide adenylyltransferase"/>
    <property type="match status" value="1"/>
</dbReference>
<evidence type="ECO:0000256" key="7">
    <source>
        <dbReference type="ARBA" id="ARBA00022840"/>
    </source>
</evidence>
<keyword evidence="13" id="KW-1185">Reference proteome</keyword>
<comment type="similarity">
    <text evidence="10">Belongs to the NadD family.</text>
</comment>
<evidence type="ECO:0000256" key="2">
    <source>
        <dbReference type="ARBA" id="ARBA00005019"/>
    </source>
</evidence>
<sequence length="194" mass="22314">MKKRIGILGGNFNPIHNIHLMIADQVAQRMKLDKVYLMPEFLPPHVDEKTTIPAEHRLQMLELAISANARLAIEDCEIKRGGKSYSYDTMLELKAKHPDNDYFFIIGGDMVDYLPKWHRIDELIELVSFIAIQRGDEQVESKYPVTWLELPTSNLSSSDIREMIEQGIEPAYLVPEAVLEYIKENGLYQKNPSL</sequence>
<keyword evidence="5 10" id="KW-0548">Nucleotidyltransferase</keyword>
<keyword evidence="3 10" id="KW-0662">Pyridine nucleotide biosynthesis</keyword>
<comment type="pathway">
    <text evidence="2 10">Cofactor biosynthesis; NAD(+) biosynthesis; deamido-NAD(+) from nicotinate D-ribonucleotide: step 1/1.</text>
</comment>
<keyword evidence="7 10" id="KW-0067">ATP-binding</keyword>
<evidence type="ECO:0000256" key="10">
    <source>
        <dbReference type="HAMAP-Rule" id="MF_00244"/>
    </source>
</evidence>
<dbReference type="EMBL" id="BFFO01000010">
    <property type="protein sequence ID" value="GBG97357.1"/>
    <property type="molecule type" value="Genomic_DNA"/>
</dbReference>
<organism evidence="12 13">
    <name type="scientific">Lactococcus termiticola</name>
    <dbReference type="NCBI Taxonomy" id="2169526"/>
    <lineage>
        <taxon>Bacteria</taxon>
        <taxon>Bacillati</taxon>
        <taxon>Bacillota</taxon>
        <taxon>Bacilli</taxon>
        <taxon>Lactobacillales</taxon>
        <taxon>Streptococcaceae</taxon>
        <taxon>Lactococcus</taxon>
    </lineage>
</organism>
<dbReference type="AlphaFoldDB" id="A0A2R5HH16"/>
<comment type="function">
    <text evidence="1 10">Catalyzes the reversible adenylation of nicotinate mononucleotide (NaMN) to nicotinic acid adenine dinucleotide (NaAD).</text>
</comment>
<keyword evidence="8 10" id="KW-0520">NAD</keyword>
<dbReference type="InterPro" id="IPR004821">
    <property type="entry name" value="Cyt_trans-like"/>
</dbReference>
<comment type="catalytic activity">
    <reaction evidence="9 10">
        <text>nicotinate beta-D-ribonucleotide + ATP + H(+) = deamido-NAD(+) + diphosphate</text>
        <dbReference type="Rhea" id="RHEA:22860"/>
        <dbReference type="ChEBI" id="CHEBI:15378"/>
        <dbReference type="ChEBI" id="CHEBI:30616"/>
        <dbReference type="ChEBI" id="CHEBI:33019"/>
        <dbReference type="ChEBI" id="CHEBI:57502"/>
        <dbReference type="ChEBI" id="CHEBI:58437"/>
        <dbReference type="EC" id="2.7.7.18"/>
    </reaction>
</comment>
<dbReference type="PANTHER" id="PTHR39321:SF3">
    <property type="entry name" value="PHOSPHOPANTETHEINE ADENYLYLTRANSFERASE"/>
    <property type="match status" value="1"/>
</dbReference>
<evidence type="ECO:0000313" key="12">
    <source>
        <dbReference type="EMBL" id="GBG97357.1"/>
    </source>
</evidence>
<dbReference type="Proteomes" id="UP000245021">
    <property type="component" value="Unassembled WGS sequence"/>
</dbReference>
<dbReference type="CDD" id="cd02165">
    <property type="entry name" value="NMNAT"/>
    <property type="match status" value="1"/>
</dbReference>
<evidence type="ECO:0000256" key="6">
    <source>
        <dbReference type="ARBA" id="ARBA00022741"/>
    </source>
</evidence>
<dbReference type="InterPro" id="IPR014729">
    <property type="entry name" value="Rossmann-like_a/b/a_fold"/>
</dbReference>
<dbReference type="GO" id="GO:0004515">
    <property type="term" value="F:nicotinate-nucleotide adenylyltransferase activity"/>
    <property type="evidence" value="ECO:0007669"/>
    <property type="project" value="UniProtKB-UniRule"/>
</dbReference>
<dbReference type="GO" id="GO:0009435">
    <property type="term" value="P:NAD+ biosynthetic process"/>
    <property type="evidence" value="ECO:0007669"/>
    <property type="project" value="UniProtKB-UniRule"/>
</dbReference>
<dbReference type="NCBIfam" id="NF000840">
    <property type="entry name" value="PRK00071.1-3"/>
    <property type="match status" value="1"/>
</dbReference>
<gene>
    <name evidence="12" type="primary">nadD_2</name>
    <name evidence="10" type="synonym">nadD</name>
    <name evidence="12" type="ORF">NtB2_01496</name>
</gene>